<proteinExistence type="predicted"/>
<name>A0A178CW29_9EURO</name>
<evidence type="ECO:0000313" key="1">
    <source>
        <dbReference type="EMBL" id="OAL33363.1"/>
    </source>
</evidence>
<dbReference type="AlphaFoldDB" id="A0A178CW29"/>
<evidence type="ECO:0000313" key="2">
    <source>
        <dbReference type="Proteomes" id="UP000185904"/>
    </source>
</evidence>
<dbReference type="RefSeq" id="XP_022498375.1">
    <property type="nucleotide sequence ID" value="XM_022645660.1"/>
</dbReference>
<dbReference type="OrthoDB" id="3434684at2759"/>
<accession>A0A178CW29</accession>
<gene>
    <name evidence="1" type="ORF">AYO20_07374</name>
</gene>
<organism evidence="1 2">
    <name type="scientific">Fonsecaea nubica</name>
    <dbReference type="NCBI Taxonomy" id="856822"/>
    <lineage>
        <taxon>Eukaryota</taxon>
        <taxon>Fungi</taxon>
        <taxon>Dikarya</taxon>
        <taxon>Ascomycota</taxon>
        <taxon>Pezizomycotina</taxon>
        <taxon>Eurotiomycetes</taxon>
        <taxon>Chaetothyriomycetidae</taxon>
        <taxon>Chaetothyriales</taxon>
        <taxon>Herpotrichiellaceae</taxon>
        <taxon>Fonsecaea</taxon>
    </lineage>
</organism>
<comment type="caution">
    <text evidence="1">The sequence shown here is derived from an EMBL/GenBank/DDBJ whole genome shotgun (WGS) entry which is preliminary data.</text>
</comment>
<reference evidence="1 2" key="1">
    <citation type="submission" date="2016-03" db="EMBL/GenBank/DDBJ databases">
        <title>The draft genome sequence of Fonsecaea nubica causative agent of cutaneous subcutaneous infection in human host.</title>
        <authorList>
            <person name="Costa F."/>
            <person name="Sybren D.H."/>
            <person name="Raittz R.T."/>
            <person name="Weiss V.A."/>
            <person name="Leao A.C."/>
            <person name="Gomes R."/>
            <person name="De Souza E.M."/>
            <person name="Pedrosa F.O."/>
            <person name="Steffens M.B."/>
            <person name="Bombassaro A."/>
            <person name="Tadra-Sfeir M.Z."/>
            <person name="Moreno L.F."/>
            <person name="Najafzadeh M.J."/>
            <person name="Felipe M.S."/>
            <person name="Teixeira M."/>
            <person name="Sun J."/>
            <person name="Xi L."/>
            <person name="Castro M.A."/>
            <person name="Vicente V.A."/>
        </authorList>
    </citation>
    <scope>NUCLEOTIDE SEQUENCE [LARGE SCALE GENOMIC DNA]</scope>
    <source>
        <strain evidence="1 2">CBS 269.64</strain>
    </source>
</reference>
<keyword evidence="2" id="KW-1185">Reference proteome</keyword>
<protein>
    <submittedName>
        <fullName evidence="1">Uncharacterized protein</fullName>
    </submittedName>
</protein>
<dbReference type="Proteomes" id="UP000185904">
    <property type="component" value="Unassembled WGS sequence"/>
</dbReference>
<dbReference type="EMBL" id="LVCJ01000051">
    <property type="protein sequence ID" value="OAL33363.1"/>
    <property type="molecule type" value="Genomic_DNA"/>
</dbReference>
<dbReference type="GeneID" id="34590786"/>
<sequence length="122" mass="14203">MDAESVYDSWIPSTVPATPEESFSIDSLIQRVDEFQRRDYLETLDKLTFENHHLQKSILHYQKEWCSTLDLLQCANEALLRIQNALGKCFQEQIEAEKYWLASWRIEDSAPGNSSYSPSGWI</sequence>